<dbReference type="InterPro" id="IPR046865">
    <property type="entry name" value="FapA_b_solenoid"/>
</dbReference>
<name>A0A4V1G423_9BACL</name>
<proteinExistence type="predicted"/>
<dbReference type="Pfam" id="PF03961">
    <property type="entry name" value="FapA"/>
    <property type="match status" value="1"/>
</dbReference>
<dbReference type="AlphaFoldDB" id="A0A4V1G423"/>
<keyword evidence="4" id="KW-1185">Reference proteome</keyword>
<evidence type="ECO:0000313" key="4">
    <source>
        <dbReference type="Proteomes" id="UP000300879"/>
    </source>
</evidence>
<sequence>MSVSFALEQFFQITISDDKATAYIELVNWEEDFHCDVESMEALLADHQVVHGIQREALEGIAAKPAGYQFQKIAVAYATQPIPGEHGKIVSMLQSKPADHRPLETDDGKVDFKEITRLNNVSKGQLIATRIPPSPGKPGMSVTGAEMPPKAGKEARFKIGKNVVVDAEQVHMYAAIDGLLTVTDNGKINVFPIYEIHGDVDYSVGNIDFVGTVVIRGNVLSGFRIKSAGDIRVTGFVEGADLEAGGSIVINGGVIGYHKGCIQAAQHVKCAFVQDGNIVAGGDITVSQSIMHSTLRAAQSIYCNGTKGLIVGGVIQAGEKVTARTIGNSMSTVTVLEVGVLPELRNELKELRARQRQQLDHVSKTEKALNLLNQLAAAGQLTPDKLGLRIKLNATQKSHMSELAETKERIFEIEQTLEDTTKARVEVLNSIYGGSKIVIGRYTRFIKDASQRVVYTYIDGDIAMLPIT</sequence>
<dbReference type="Proteomes" id="UP000300879">
    <property type="component" value="Chromosome"/>
</dbReference>
<evidence type="ECO:0000256" key="1">
    <source>
        <dbReference type="SAM" id="MobiDB-lite"/>
    </source>
</evidence>
<evidence type="ECO:0000259" key="2">
    <source>
        <dbReference type="Pfam" id="PF20250"/>
    </source>
</evidence>
<dbReference type="PANTHER" id="PTHR38032">
    <property type="entry name" value="POLYMERASE-RELATED"/>
    <property type="match status" value="1"/>
</dbReference>
<dbReference type="EMBL" id="CP040396">
    <property type="protein sequence ID" value="QCT03194.1"/>
    <property type="molecule type" value="Genomic_DNA"/>
</dbReference>
<feature type="domain" description="Flagellar Assembly Protein A N-terminal region" evidence="2">
    <location>
        <begin position="11"/>
        <end position="185"/>
    </location>
</feature>
<reference evidence="3 4" key="1">
    <citation type="submission" date="2019-05" db="EMBL/GenBank/DDBJ databases">
        <authorList>
            <person name="Chen C."/>
        </authorList>
    </citation>
    <scope>NUCLEOTIDE SEQUENCE [LARGE SCALE GENOMIC DNA]</scope>
    <source>
        <strain evidence="3 4">HB172198</strain>
    </source>
</reference>
<dbReference type="KEGG" id="palo:E6C60_2482"/>
<feature type="region of interest" description="Disordered" evidence="1">
    <location>
        <begin position="128"/>
        <end position="147"/>
    </location>
</feature>
<dbReference type="InterPro" id="IPR046866">
    <property type="entry name" value="FapA_N"/>
</dbReference>
<gene>
    <name evidence="3" type="ORF">E6C60_2482</name>
</gene>
<dbReference type="Pfam" id="PF20250">
    <property type="entry name" value="FapA_N"/>
    <property type="match status" value="1"/>
</dbReference>
<dbReference type="RefSeq" id="WP_138226102.1">
    <property type="nucleotide sequence ID" value="NZ_CP040396.1"/>
</dbReference>
<protein>
    <recommendedName>
        <fullName evidence="2">Flagellar Assembly Protein A N-terminal region domain-containing protein</fullName>
    </recommendedName>
</protein>
<evidence type="ECO:0000313" key="3">
    <source>
        <dbReference type="EMBL" id="QCT03194.1"/>
    </source>
</evidence>
<dbReference type="OrthoDB" id="9816426at2"/>
<dbReference type="InterPro" id="IPR005646">
    <property type="entry name" value="FapA"/>
</dbReference>
<accession>A0A4V1G423</accession>
<organism evidence="3 4">
    <name type="scientific">Paenibacillus algicola</name>
    <dbReference type="NCBI Taxonomy" id="2565926"/>
    <lineage>
        <taxon>Bacteria</taxon>
        <taxon>Bacillati</taxon>
        <taxon>Bacillota</taxon>
        <taxon>Bacilli</taxon>
        <taxon>Bacillales</taxon>
        <taxon>Paenibacillaceae</taxon>
        <taxon>Paenibacillus</taxon>
    </lineage>
</organism>
<dbReference type="PANTHER" id="PTHR38032:SF1">
    <property type="entry name" value="RNA-BINDING PROTEIN KHPB N-TERMINAL DOMAIN-CONTAINING PROTEIN"/>
    <property type="match status" value="1"/>
</dbReference>